<dbReference type="InterPro" id="IPR024775">
    <property type="entry name" value="DinB-like"/>
</dbReference>
<dbReference type="Proteomes" id="UP000256980">
    <property type="component" value="Unassembled WGS sequence"/>
</dbReference>
<protein>
    <submittedName>
        <fullName evidence="2">DinB family protein</fullName>
    </submittedName>
</protein>
<evidence type="ECO:0000313" key="3">
    <source>
        <dbReference type="Proteomes" id="UP000256980"/>
    </source>
</evidence>
<dbReference type="SUPFAM" id="SSF109854">
    <property type="entry name" value="DinB/YfiT-like putative metalloenzymes"/>
    <property type="match status" value="1"/>
</dbReference>
<dbReference type="Gene3D" id="1.20.120.450">
    <property type="entry name" value="dinb family like domain"/>
    <property type="match status" value="1"/>
</dbReference>
<proteinExistence type="predicted"/>
<evidence type="ECO:0000313" key="2">
    <source>
        <dbReference type="EMBL" id="RED45357.1"/>
    </source>
</evidence>
<evidence type="ECO:0000259" key="1">
    <source>
        <dbReference type="Pfam" id="PF12867"/>
    </source>
</evidence>
<dbReference type="EMBL" id="QRDV01000002">
    <property type="protein sequence ID" value="RED45357.1"/>
    <property type="molecule type" value="Genomic_DNA"/>
</dbReference>
<comment type="caution">
    <text evidence="2">The sequence shown here is derived from an EMBL/GenBank/DDBJ whole genome shotgun (WGS) entry which is preliminary data.</text>
</comment>
<dbReference type="OrthoDB" id="9793216at2"/>
<dbReference type="RefSeq" id="WP_115816663.1">
    <property type="nucleotide sequence ID" value="NZ_QRDV01000002.1"/>
</dbReference>
<gene>
    <name evidence="2" type="ORF">DFQ10_102225</name>
</gene>
<keyword evidence="3" id="KW-1185">Reference proteome</keyword>
<sequence>MISTNLNSNEFHPYYKLYIDNATDLNIIESLKQNLDSVVSFYNGITEEKHDYSYAEGKWTIKDVLLHIIDTERIFTYRALRIARLDKTPLPGYEQDDFAITAKATKRSLESILDEYKAVRHASIALFNSFDAETLEQIGEASGSPISVRAIGYILTGHENHHNQVIKERYL</sequence>
<dbReference type="InterPro" id="IPR034660">
    <property type="entry name" value="DinB/YfiT-like"/>
</dbReference>
<organism evidence="2 3">
    <name type="scientific">Winogradskyella eximia</name>
    <dbReference type="NCBI Taxonomy" id="262006"/>
    <lineage>
        <taxon>Bacteria</taxon>
        <taxon>Pseudomonadati</taxon>
        <taxon>Bacteroidota</taxon>
        <taxon>Flavobacteriia</taxon>
        <taxon>Flavobacteriales</taxon>
        <taxon>Flavobacteriaceae</taxon>
        <taxon>Winogradskyella</taxon>
    </lineage>
</organism>
<name>A0A3D9H775_9FLAO</name>
<dbReference type="Pfam" id="PF12867">
    <property type="entry name" value="DinB_2"/>
    <property type="match status" value="1"/>
</dbReference>
<feature type="domain" description="DinB-like" evidence="1">
    <location>
        <begin position="31"/>
        <end position="166"/>
    </location>
</feature>
<accession>A0A3D9H775</accession>
<dbReference type="AlphaFoldDB" id="A0A3D9H775"/>
<reference evidence="2 3" key="1">
    <citation type="submission" date="2018-07" db="EMBL/GenBank/DDBJ databases">
        <title>Genomic Encyclopedia of Type Strains, Phase III (KMG-III): the genomes of soil and plant-associated and newly described type strains.</title>
        <authorList>
            <person name="Whitman W."/>
        </authorList>
    </citation>
    <scope>NUCLEOTIDE SEQUENCE [LARGE SCALE GENOMIC DNA]</scope>
    <source>
        <strain evidence="2 3">CECT 7946</strain>
    </source>
</reference>